<dbReference type="Proteomes" id="UP001549047">
    <property type="component" value="Unassembled WGS sequence"/>
</dbReference>
<keyword evidence="4" id="KW-1185">Reference proteome</keyword>
<feature type="domain" description="Phage tail lysozyme" evidence="2">
    <location>
        <begin position="603"/>
        <end position="737"/>
    </location>
</feature>
<dbReference type="EMBL" id="JBEPMB010000001">
    <property type="protein sequence ID" value="MET3611739.1"/>
    <property type="molecule type" value="Genomic_DNA"/>
</dbReference>
<accession>A0ABV2IVL7</accession>
<proteinExistence type="predicted"/>
<dbReference type="InterPro" id="IPR041219">
    <property type="entry name" value="Phage_lysozyme2"/>
</dbReference>
<evidence type="ECO:0000313" key="3">
    <source>
        <dbReference type="EMBL" id="MET3611739.1"/>
    </source>
</evidence>
<dbReference type="Gene3D" id="1.10.530.10">
    <property type="match status" value="1"/>
</dbReference>
<keyword evidence="1" id="KW-0175">Coiled coil</keyword>
<feature type="coiled-coil region" evidence="1">
    <location>
        <begin position="307"/>
        <end position="408"/>
    </location>
</feature>
<name>A0ABV2IVL7_9HYPH</name>
<dbReference type="RefSeq" id="WP_354553936.1">
    <property type="nucleotide sequence ID" value="NZ_JBEPMB010000001.1"/>
</dbReference>
<evidence type="ECO:0000313" key="4">
    <source>
        <dbReference type="Proteomes" id="UP001549047"/>
    </source>
</evidence>
<dbReference type="InterPro" id="IPR023346">
    <property type="entry name" value="Lysozyme-like_dom_sf"/>
</dbReference>
<protein>
    <recommendedName>
        <fullName evidence="2">Phage tail lysozyme domain-containing protein</fullName>
    </recommendedName>
</protein>
<evidence type="ECO:0000259" key="2">
    <source>
        <dbReference type="Pfam" id="PF18013"/>
    </source>
</evidence>
<dbReference type="Pfam" id="PF18013">
    <property type="entry name" value="Phage_lysozyme2"/>
    <property type="match status" value="1"/>
</dbReference>
<sequence length="977" mass="101317">MTSAMGMNPLMVGMQQGSQLAGGFAGMSVKQAASTALSGLAEMASMTSLVTIGLTVAASAAIQFFTTSSSQGKTANDVIEEQANRVKELGEAWGVATNEAKTYTEAQKIIAQTNASAGLVETQKQQQKAFDTLNAKFFDFAVGKQYANIPGFAEQFGKAFSDLETSIKNGSADVDGFVEAIKRIDDANPGFAKVGNEFIKLAEDLYKLNGEAKKTVDIMAQIALQGSRLDPLGVFDSGKQQQRLAELTPSKTELQTQQIDAYRLTTDAKSPQEKAAAARATAAAQFNPSESSTDRANRIELAGQQALISAEKQLAEAKRDRARSIDDTLTSARLELSLIGQTTSSIESQRMELRLLTEAKTAAEKAGTTVSGEEITRIKQAASEYGRLQEAIKATNILRDQADNLQQLRLEISLIGQSEAARSRALALAKAEKQIRDQGITANSQLAQQMRVGAVQEADQATRLSRLQDAWNTLQTTGESAIDSIGDALRTGDWAGAVNSVLADIQKSFIQLGFSNPLKNALFGTNYGTLADAGGLIGSILGGSAVSSTTTSSIGAMNVNAASVIINGAVGSGGLLSGLSGAANDNLVGGAVAMTDKGGVGAQVWNFFASKGLKDFQIAGIMGNVARESSFNPTAVGDGGDALGLFQWNDRAPAMLNAIGGRGNLSNVSAQLNYAWKELQSSESGALSRLLKSTNLNDATAAFAGFERPRGWSLQNPQGADGFSARLSGAESALAKFGSTTNATSTASDALGRGLTGATDASGKLGTGLNSAASGLSQLGSGLDRFGQALAAAQSGGNSGLTDLLGSFTKVGVSAFNTSAQFQSAVMSGFPGLWSEGGFTGNIDEKSIAGYVHGGEFVFSKRAVDKIGLGPLDAMHRQARAGYASGGYVVPVANSNIPAAPTWPAAGQTSVASAAPVINIINGNGSNVKVRDRSTANGVAIDVMIDEAVAEKVSKVGSNTGRAIQSQFGLNRSLSRR</sequence>
<organism evidence="3 4">
    <name type="scientific">Rhizobium aquaticum</name>
    <dbReference type="NCBI Taxonomy" id="1549636"/>
    <lineage>
        <taxon>Bacteria</taxon>
        <taxon>Pseudomonadati</taxon>
        <taxon>Pseudomonadota</taxon>
        <taxon>Alphaproteobacteria</taxon>
        <taxon>Hyphomicrobiales</taxon>
        <taxon>Rhizobiaceae</taxon>
        <taxon>Rhizobium/Agrobacterium group</taxon>
        <taxon>Rhizobium</taxon>
    </lineage>
</organism>
<dbReference type="SUPFAM" id="SSF53955">
    <property type="entry name" value="Lysozyme-like"/>
    <property type="match status" value="1"/>
</dbReference>
<gene>
    <name evidence="3" type="ORF">ABID16_000044</name>
</gene>
<comment type="caution">
    <text evidence="3">The sequence shown here is derived from an EMBL/GenBank/DDBJ whole genome shotgun (WGS) entry which is preliminary data.</text>
</comment>
<evidence type="ECO:0000256" key="1">
    <source>
        <dbReference type="SAM" id="Coils"/>
    </source>
</evidence>
<reference evidence="3 4" key="1">
    <citation type="submission" date="2024-06" db="EMBL/GenBank/DDBJ databases">
        <title>Genomic Encyclopedia of Type Strains, Phase IV (KMG-IV): sequencing the most valuable type-strain genomes for metagenomic binning, comparative biology and taxonomic classification.</title>
        <authorList>
            <person name="Goeker M."/>
        </authorList>
    </citation>
    <scope>NUCLEOTIDE SEQUENCE [LARGE SCALE GENOMIC DNA]</scope>
    <source>
        <strain evidence="3 4">DSM 29780</strain>
    </source>
</reference>